<dbReference type="Proteomes" id="UP000790787">
    <property type="component" value="Chromosome 14"/>
</dbReference>
<sequence length="212" mass="23435">MTVVGVSRSRKSTIISLIESFYDPVAGQVLLDGRDLKSYNLRWLRNHLGVVQQEPVIFSTTIGENVIYARNNASEAEMKEGARIADARHFISSLPHGYDAHIGMRGVDLTPGQKQRIAIARVVLKTSHILLLDEACSSIESESSRVVEEALDTLIMRNKTAILIAHRAAKMKHVDNIVALNGGRIVEEGTHDTPMAKNGSYVRLMQHHFGKG</sequence>
<name>A0AC58SMS9_TOBAC</name>
<reference evidence="2" key="2">
    <citation type="submission" date="2025-08" db="UniProtKB">
        <authorList>
            <consortium name="RefSeq"/>
        </authorList>
    </citation>
    <scope>IDENTIFICATION</scope>
    <source>
        <tissue evidence="2">Leaf</tissue>
    </source>
</reference>
<protein>
    <submittedName>
        <fullName evidence="2">ABC transporter B family member 20-like</fullName>
    </submittedName>
</protein>
<accession>A0AC58SMS9</accession>
<keyword evidence="1" id="KW-1185">Reference proteome</keyword>
<proteinExistence type="predicted"/>
<evidence type="ECO:0000313" key="2">
    <source>
        <dbReference type="RefSeq" id="XP_075086286.1"/>
    </source>
</evidence>
<gene>
    <name evidence="2" type="primary">LOC107764262</name>
</gene>
<reference evidence="1" key="1">
    <citation type="journal article" date="2014" name="Nat. Commun.">
        <title>The tobacco genome sequence and its comparison with those of tomato and potato.</title>
        <authorList>
            <person name="Sierro N."/>
            <person name="Battey J.N."/>
            <person name="Ouadi S."/>
            <person name="Bakaher N."/>
            <person name="Bovet L."/>
            <person name="Willig A."/>
            <person name="Goepfert S."/>
            <person name="Peitsch M.C."/>
            <person name="Ivanov N.V."/>
        </authorList>
    </citation>
    <scope>NUCLEOTIDE SEQUENCE [LARGE SCALE GENOMIC DNA]</scope>
</reference>
<organism evidence="1 2">
    <name type="scientific">Nicotiana tabacum</name>
    <name type="common">Common tobacco</name>
    <dbReference type="NCBI Taxonomy" id="4097"/>
    <lineage>
        <taxon>Eukaryota</taxon>
        <taxon>Viridiplantae</taxon>
        <taxon>Streptophyta</taxon>
        <taxon>Embryophyta</taxon>
        <taxon>Tracheophyta</taxon>
        <taxon>Spermatophyta</taxon>
        <taxon>Magnoliopsida</taxon>
        <taxon>eudicotyledons</taxon>
        <taxon>Gunneridae</taxon>
        <taxon>Pentapetalae</taxon>
        <taxon>asterids</taxon>
        <taxon>lamiids</taxon>
        <taxon>Solanales</taxon>
        <taxon>Solanaceae</taxon>
        <taxon>Nicotianoideae</taxon>
        <taxon>Nicotianeae</taxon>
        <taxon>Nicotiana</taxon>
    </lineage>
</organism>
<dbReference type="RefSeq" id="XP_075086286.1">
    <property type="nucleotide sequence ID" value="XM_075230185.1"/>
</dbReference>
<evidence type="ECO:0000313" key="1">
    <source>
        <dbReference type="Proteomes" id="UP000790787"/>
    </source>
</evidence>